<evidence type="ECO:0000313" key="3">
    <source>
        <dbReference type="Proteomes" id="UP000637002"/>
    </source>
</evidence>
<evidence type="ECO:0000313" key="2">
    <source>
        <dbReference type="EMBL" id="GGC84103.1"/>
    </source>
</evidence>
<comment type="caution">
    <text evidence="2">The sequence shown here is derived from an EMBL/GenBank/DDBJ whole genome shotgun (WGS) entry which is preliminary data.</text>
</comment>
<dbReference type="EMBL" id="BMGG01000009">
    <property type="protein sequence ID" value="GGC84103.1"/>
    <property type="molecule type" value="Genomic_DNA"/>
</dbReference>
<sequence>MTAAKGPAQAPAFRVVKRSLVVAGHRTSVSLEEPFWAALKEIAAVRRQSLAGLVAAIDDRRDGQNLSSAIRVFVLAYFRDATAFNDVTPGQRERVAGR</sequence>
<accession>A0A916URC8</accession>
<reference evidence="2" key="1">
    <citation type="journal article" date="2014" name="Int. J. Syst. Evol. Microbiol.">
        <title>Complete genome sequence of Corynebacterium casei LMG S-19264T (=DSM 44701T), isolated from a smear-ripened cheese.</title>
        <authorList>
            <consortium name="US DOE Joint Genome Institute (JGI-PGF)"/>
            <person name="Walter F."/>
            <person name="Albersmeier A."/>
            <person name="Kalinowski J."/>
            <person name="Ruckert C."/>
        </authorList>
    </citation>
    <scope>NUCLEOTIDE SEQUENCE</scope>
    <source>
        <strain evidence="2">CGMCC 1.12919</strain>
    </source>
</reference>
<evidence type="ECO:0000259" key="1">
    <source>
        <dbReference type="Pfam" id="PF13467"/>
    </source>
</evidence>
<gene>
    <name evidence="2" type="ORF">GCM10010994_47500</name>
</gene>
<dbReference type="Pfam" id="PF13467">
    <property type="entry name" value="RHH_4"/>
    <property type="match status" value="1"/>
</dbReference>
<dbReference type="InterPro" id="IPR027373">
    <property type="entry name" value="RHH_dom"/>
</dbReference>
<dbReference type="RefSeq" id="WP_188611665.1">
    <property type="nucleotide sequence ID" value="NZ_BMGG01000009.1"/>
</dbReference>
<reference evidence="2" key="2">
    <citation type="submission" date="2020-09" db="EMBL/GenBank/DDBJ databases">
        <authorList>
            <person name="Sun Q."/>
            <person name="Zhou Y."/>
        </authorList>
    </citation>
    <scope>NUCLEOTIDE SEQUENCE</scope>
    <source>
        <strain evidence="2">CGMCC 1.12919</strain>
    </source>
</reference>
<feature type="domain" description="Ribbon-helix-helix" evidence="1">
    <location>
        <begin position="16"/>
        <end position="78"/>
    </location>
</feature>
<keyword evidence="3" id="KW-1185">Reference proteome</keyword>
<dbReference type="Gene3D" id="1.10.3990.20">
    <property type="entry name" value="protein bp1543"/>
    <property type="match status" value="1"/>
</dbReference>
<dbReference type="AlphaFoldDB" id="A0A916URC8"/>
<proteinExistence type="predicted"/>
<organism evidence="2 3">
    <name type="scientific">Chelatococcus reniformis</name>
    <dbReference type="NCBI Taxonomy" id="1494448"/>
    <lineage>
        <taxon>Bacteria</taxon>
        <taxon>Pseudomonadati</taxon>
        <taxon>Pseudomonadota</taxon>
        <taxon>Alphaproteobacteria</taxon>
        <taxon>Hyphomicrobiales</taxon>
        <taxon>Chelatococcaceae</taxon>
        <taxon>Chelatococcus</taxon>
    </lineage>
</organism>
<name>A0A916URC8_9HYPH</name>
<dbReference type="Proteomes" id="UP000637002">
    <property type="component" value="Unassembled WGS sequence"/>
</dbReference>
<protein>
    <recommendedName>
        <fullName evidence="1">Ribbon-helix-helix domain-containing protein</fullName>
    </recommendedName>
</protein>
<dbReference type="InterPro" id="IPR038268">
    <property type="entry name" value="RHH_sf"/>
</dbReference>